<evidence type="ECO:0000256" key="1">
    <source>
        <dbReference type="ARBA" id="ARBA00023015"/>
    </source>
</evidence>
<dbReference type="Gene3D" id="1.10.357.10">
    <property type="entry name" value="Tetracycline Repressor, domain 2"/>
    <property type="match status" value="1"/>
</dbReference>
<dbReference type="InterPro" id="IPR001647">
    <property type="entry name" value="HTH_TetR"/>
</dbReference>
<dbReference type="Gene3D" id="1.10.10.60">
    <property type="entry name" value="Homeodomain-like"/>
    <property type="match status" value="1"/>
</dbReference>
<dbReference type="SUPFAM" id="SSF46689">
    <property type="entry name" value="Homeodomain-like"/>
    <property type="match status" value="1"/>
</dbReference>
<evidence type="ECO:0000259" key="5">
    <source>
        <dbReference type="PROSITE" id="PS50977"/>
    </source>
</evidence>
<sequence length="214" mass="23893">MTADPGNPAKTADGIFDSQPVGLRERKKLKAMNHIQRVAIALFDEHGYGNVTIERIAAEAEVSPSSVYRYFGTKEQIVLWDVYDPIAIKAFDDQLAARDPVTALRAVIHDMIDMMTRNDEEELAQRRMHYAMTEPAVRAGMDRQAAETEVTIRELLAKHTGRDPNDLELRATTAAIVAAFIAAVAYWHDTGYRDSLRDVIDGALVVVNRGLRLD</sequence>
<dbReference type="PROSITE" id="PS50977">
    <property type="entry name" value="HTH_TETR_2"/>
    <property type="match status" value="1"/>
</dbReference>
<evidence type="ECO:0000313" key="7">
    <source>
        <dbReference type="Proteomes" id="UP000294739"/>
    </source>
</evidence>
<keyword evidence="1" id="KW-0805">Transcription regulation</keyword>
<dbReference type="PANTHER" id="PTHR30055:SF234">
    <property type="entry name" value="HTH-TYPE TRANSCRIPTIONAL REGULATOR BETI"/>
    <property type="match status" value="1"/>
</dbReference>
<dbReference type="SUPFAM" id="SSF48498">
    <property type="entry name" value="Tetracyclin repressor-like, C-terminal domain"/>
    <property type="match status" value="1"/>
</dbReference>
<evidence type="ECO:0000256" key="4">
    <source>
        <dbReference type="PROSITE-ProRule" id="PRU00335"/>
    </source>
</evidence>
<dbReference type="InterPro" id="IPR009057">
    <property type="entry name" value="Homeodomain-like_sf"/>
</dbReference>
<dbReference type="PANTHER" id="PTHR30055">
    <property type="entry name" value="HTH-TYPE TRANSCRIPTIONAL REGULATOR RUTR"/>
    <property type="match status" value="1"/>
</dbReference>
<dbReference type="InParanoid" id="A0A4R5D5W8"/>
<dbReference type="Pfam" id="PF17754">
    <property type="entry name" value="TetR_C_14"/>
    <property type="match status" value="1"/>
</dbReference>
<accession>A0A4R5D5W8</accession>
<keyword evidence="7" id="KW-1185">Reference proteome</keyword>
<feature type="domain" description="HTH tetR-type" evidence="5">
    <location>
        <begin position="29"/>
        <end position="89"/>
    </location>
</feature>
<comment type="caution">
    <text evidence="6">The sequence shown here is derived from an EMBL/GenBank/DDBJ whole genome shotgun (WGS) entry which is preliminary data.</text>
</comment>
<dbReference type="InterPro" id="IPR041347">
    <property type="entry name" value="MftR_C"/>
</dbReference>
<feature type="DNA-binding region" description="H-T-H motif" evidence="4">
    <location>
        <begin position="52"/>
        <end position="71"/>
    </location>
</feature>
<dbReference type="Pfam" id="PF00440">
    <property type="entry name" value="TetR_N"/>
    <property type="match status" value="1"/>
</dbReference>
<dbReference type="GO" id="GO:0003700">
    <property type="term" value="F:DNA-binding transcription factor activity"/>
    <property type="evidence" value="ECO:0007669"/>
    <property type="project" value="TreeGrafter"/>
</dbReference>
<dbReference type="PRINTS" id="PR00455">
    <property type="entry name" value="HTHTETR"/>
</dbReference>
<dbReference type="EMBL" id="SMKZ01000029">
    <property type="protein sequence ID" value="TDE07947.1"/>
    <property type="molecule type" value="Genomic_DNA"/>
</dbReference>
<keyword evidence="2 4" id="KW-0238">DNA-binding</keyword>
<dbReference type="InterPro" id="IPR050109">
    <property type="entry name" value="HTH-type_TetR-like_transc_reg"/>
</dbReference>
<dbReference type="GO" id="GO:0000976">
    <property type="term" value="F:transcription cis-regulatory region binding"/>
    <property type="evidence" value="ECO:0007669"/>
    <property type="project" value="TreeGrafter"/>
</dbReference>
<dbReference type="InterPro" id="IPR036271">
    <property type="entry name" value="Tet_transcr_reg_TetR-rel_C_sf"/>
</dbReference>
<name>A0A4R5D5W8_9ACTN</name>
<dbReference type="AlphaFoldDB" id="A0A4R5D5W8"/>
<dbReference type="OrthoDB" id="8688418at2"/>
<dbReference type="RefSeq" id="WP_131897566.1">
    <property type="nucleotide sequence ID" value="NZ_SMKZ01000029.1"/>
</dbReference>
<evidence type="ECO:0000313" key="6">
    <source>
        <dbReference type="EMBL" id="TDE07947.1"/>
    </source>
</evidence>
<proteinExistence type="predicted"/>
<gene>
    <name evidence="6" type="ORF">E1269_19495</name>
</gene>
<evidence type="ECO:0000256" key="2">
    <source>
        <dbReference type="ARBA" id="ARBA00023125"/>
    </source>
</evidence>
<reference evidence="6 7" key="1">
    <citation type="submission" date="2019-03" db="EMBL/GenBank/DDBJ databases">
        <title>Draft genome sequences of novel Actinobacteria.</title>
        <authorList>
            <person name="Sahin N."/>
            <person name="Ay H."/>
            <person name="Saygin H."/>
        </authorList>
    </citation>
    <scope>NUCLEOTIDE SEQUENCE [LARGE SCALE GENOMIC DNA]</scope>
    <source>
        <strain evidence="6 7">5K138</strain>
    </source>
</reference>
<organism evidence="6 7">
    <name type="scientific">Jiangella asiatica</name>
    <dbReference type="NCBI Taxonomy" id="2530372"/>
    <lineage>
        <taxon>Bacteria</taxon>
        <taxon>Bacillati</taxon>
        <taxon>Actinomycetota</taxon>
        <taxon>Actinomycetes</taxon>
        <taxon>Jiangellales</taxon>
        <taxon>Jiangellaceae</taxon>
        <taxon>Jiangella</taxon>
    </lineage>
</organism>
<protein>
    <submittedName>
        <fullName evidence="6">TetR/AcrR family transcriptional regulator</fullName>
    </submittedName>
</protein>
<dbReference type="FunCoup" id="A0A4R5D5W8">
    <property type="interactions" value="4"/>
</dbReference>
<keyword evidence="3" id="KW-0804">Transcription</keyword>
<dbReference type="Proteomes" id="UP000294739">
    <property type="component" value="Unassembled WGS sequence"/>
</dbReference>
<evidence type="ECO:0000256" key="3">
    <source>
        <dbReference type="ARBA" id="ARBA00023163"/>
    </source>
</evidence>